<dbReference type="CDD" id="cd18095">
    <property type="entry name" value="SpoU-like_rRNA-MTase"/>
    <property type="match status" value="1"/>
</dbReference>
<dbReference type="PANTHER" id="PTHR46429">
    <property type="entry name" value="23S RRNA (GUANOSINE-2'-O-)-METHYLTRANSFERASE RLMB"/>
    <property type="match status" value="1"/>
</dbReference>
<dbReference type="OrthoDB" id="9785673at2"/>
<dbReference type="PANTHER" id="PTHR46429:SF1">
    <property type="entry name" value="23S RRNA (GUANOSINE-2'-O-)-METHYLTRANSFERASE RLMB"/>
    <property type="match status" value="1"/>
</dbReference>
<accession>A0A4R2KNG0</accession>
<dbReference type="GO" id="GO:0003723">
    <property type="term" value="F:RNA binding"/>
    <property type="evidence" value="ECO:0007669"/>
    <property type="project" value="InterPro"/>
</dbReference>
<name>A0A4R2KNG0_9GAMM</name>
<evidence type="ECO:0000313" key="4">
    <source>
        <dbReference type="EMBL" id="TCO75701.1"/>
    </source>
</evidence>
<dbReference type="AlphaFoldDB" id="A0A4R2KNG0"/>
<dbReference type="SUPFAM" id="SSF55315">
    <property type="entry name" value="L30e-like"/>
    <property type="match status" value="1"/>
</dbReference>
<evidence type="ECO:0000313" key="5">
    <source>
        <dbReference type="Proteomes" id="UP000294980"/>
    </source>
</evidence>
<evidence type="ECO:0000256" key="1">
    <source>
        <dbReference type="ARBA" id="ARBA00022603"/>
    </source>
</evidence>
<dbReference type="Pfam" id="PF08032">
    <property type="entry name" value="SpoU_sub_bind"/>
    <property type="match status" value="1"/>
</dbReference>
<dbReference type="Proteomes" id="UP000294980">
    <property type="component" value="Unassembled WGS sequence"/>
</dbReference>
<dbReference type="SUPFAM" id="SSF75217">
    <property type="entry name" value="alpha/beta knot"/>
    <property type="match status" value="1"/>
</dbReference>
<dbReference type="InterPro" id="IPR029028">
    <property type="entry name" value="Alpha/beta_knot_MTases"/>
</dbReference>
<dbReference type="InterPro" id="IPR004441">
    <property type="entry name" value="rRNA_MeTrfase_TrmH"/>
</dbReference>
<dbReference type="Gene3D" id="3.40.1280.10">
    <property type="match status" value="1"/>
</dbReference>
<dbReference type="GO" id="GO:0005829">
    <property type="term" value="C:cytosol"/>
    <property type="evidence" value="ECO:0007669"/>
    <property type="project" value="TreeGrafter"/>
</dbReference>
<keyword evidence="1 4" id="KW-0489">Methyltransferase</keyword>
<reference evidence="4 5" key="1">
    <citation type="submission" date="2019-03" db="EMBL/GenBank/DDBJ databases">
        <title>Genomic Encyclopedia of Type Strains, Phase IV (KMG-IV): sequencing the most valuable type-strain genomes for metagenomic binning, comparative biology and taxonomic classification.</title>
        <authorList>
            <person name="Goeker M."/>
        </authorList>
    </citation>
    <scope>NUCLEOTIDE SEQUENCE [LARGE SCALE GENOMIC DNA]</scope>
    <source>
        <strain evidence="4 5">DSM 23344</strain>
    </source>
</reference>
<protein>
    <submittedName>
        <fullName evidence="4">23S rRNA (Guanosine2251-2'-O)-methyltransferase</fullName>
    </submittedName>
</protein>
<dbReference type="InterPro" id="IPR029026">
    <property type="entry name" value="tRNA_m1G_MTases_N"/>
</dbReference>
<organism evidence="4 5">
    <name type="scientific">Chromatocurvus halotolerans</name>
    <dbReference type="NCBI Taxonomy" id="1132028"/>
    <lineage>
        <taxon>Bacteria</taxon>
        <taxon>Pseudomonadati</taxon>
        <taxon>Pseudomonadota</taxon>
        <taxon>Gammaproteobacteria</taxon>
        <taxon>Cellvibrionales</taxon>
        <taxon>Halieaceae</taxon>
        <taxon>Chromatocurvus</taxon>
    </lineage>
</organism>
<sequence>MTLAPPDSKDYAQRREQFRRMLTVYGRKPALEAMRDADLDCRILHLASSNREDGLIRELRALASQRGMDVREHERAALSRISRNGKQDQGVALDVLCPGFQSLDTFLGSLKPDGPTRLLAFDGVTNPQNMGMSLRSARGAGVDGVLYADHGNPALGPLVIKASAGTVYSAPLLRCERIASAAGACLDAGFTLYTLEANAARSLFTTDFADRSLFVLGGETEGVSAEIRSLAHTALSIPMAEGVESLNVAVSAALVSYAGLLRQSP</sequence>
<dbReference type="InterPro" id="IPR001537">
    <property type="entry name" value="SpoU_MeTrfase"/>
</dbReference>
<dbReference type="InterPro" id="IPR013123">
    <property type="entry name" value="SpoU_subst-bd"/>
</dbReference>
<dbReference type="GO" id="GO:0006396">
    <property type="term" value="P:RNA processing"/>
    <property type="evidence" value="ECO:0007669"/>
    <property type="project" value="InterPro"/>
</dbReference>
<keyword evidence="5" id="KW-1185">Reference proteome</keyword>
<dbReference type="RefSeq" id="WP_117317773.1">
    <property type="nucleotide sequence ID" value="NZ_QQSW01000009.1"/>
</dbReference>
<dbReference type="GO" id="GO:0032259">
    <property type="term" value="P:methylation"/>
    <property type="evidence" value="ECO:0007669"/>
    <property type="project" value="UniProtKB-KW"/>
</dbReference>
<keyword evidence="2 4" id="KW-0808">Transferase</keyword>
<dbReference type="GO" id="GO:0008173">
    <property type="term" value="F:RNA methyltransferase activity"/>
    <property type="evidence" value="ECO:0007669"/>
    <property type="project" value="InterPro"/>
</dbReference>
<dbReference type="InterPro" id="IPR029064">
    <property type="entry name" value="Ribosomal_eL30-like_sf"/>
</dbReference>
<dbReference type="EMBL" id="SLWX01000007">
    <property type="protein sequence ID" value="TCO75701.1"/>
    <property type="molecule type" value="Genomic_DNA"/>
</dbReference>
<dbReference type="Gene3D" id="3.30.1330.30">
    <property type="match status" value="1"/>
</dbReference>
<dbReference type="SMART" id="SM00967">
    <property type="entry name" value="SpoU_sub_bind"/>
    <property type="match status" value="1"/>
</dbReference>
<comment type="caution">
    <text evidence="4">The sequence shown here is derived from an EMBL/GenBank/DDBJ whole genome shotgun (WGS) entry which is preliminary data.</text>
</comment>
<evidence type="ECO:0000259" key="3">
    <source>
        <dbReference type="SMART" id="SM00967"/>
    </source>
</evidence>
<gene>
    <name evidence="4" type="ORF">EV688_107123</name>
</gene>
<proteinExistence type="predicted"/>
<evidence type="ECO:0000256" key="2">
    <source>
        <dbReference type="ARBA" id="ARBA00022679"/>
    </source>
</evidence>
<feature type="domain" description="RNA 2-O ribose methyltransferase substrate binding" evidence="3">
    <location>
        <begin position="23"/>
        <end position="101"/>
    </location>
</feature>
<dbReference type="Pfam" id="PF00588">
    <property type="entry name" value="SpoU_methylase"/>
    <property type="match status" value="1"/>
</dbReference>